<dbReference type="GO" id="GO:0016787">
    <property type="term" value="F:hydrolase activity"/>
    <property type="evidence" value="ECO:0007669"/>
    <property type="project" value="UniProtKB-KW"/>
</dbReference>
<evidence type="ECO:0000256" key="17">
    <source>
        <dbReference type="ARBA" id="ARBA00040123"/>
    </source>
</evidence>
<dbReference type="GO" id="GO:0005737">
    <property type="term" value="C:cytoplasm"/>
    <property type="evidence" value="ECO:0007669"/>
    <property type="project" value="UniProtKB-SubCell"/>
</dbReference>
<comment type="catalytic activity">
    <reaction evidence="14">
        <text>(9Z)-octadecenoyl-CoA + H2O = (9Z)-octadecenoate + CoA + H(+)</text>
        <dbReference type="Rhea" id="RHEA:40139"/>
        <dbReference type="ChEBI" id="CHEBI:15377"/>
        <dbReference type="ChEBI" id="CHEBI:15378"/>
        <dbReference type="ChEBI" id="CHEBI:30823"/>
        <dbReference type="ChEBI" id="CHEBI:57287"/>
        <dbReference type="ChEBI" id="CHEBI:57387"/>
    </reaction>
    <physiologicalReaction direction="left-to-right" evidence="14">
        <dbReference type="Rhea" id="RHEA:40140"/>
    </physiologicalReaction>
</comment>
<evidence type="ECO:0000313" key="26">
    <source>
        <dbReference type="Proteomes" id="UP000243799"/>
    </source>
</evidence>
<protein>
    <recommendedName>
        <fullName evidence="17">Acyl-coenzyme A thioesterase THEM4</fullName>
        <ecNumber evidence="16">3.1.2.2</ecNumber>
    </recommendedName>
    <alternativeName>
        <fullName evidence="18">Thioesterase superfamily member 4</fullName>
    </alternativeName>
</protein>
<comment type="catalytic activity">
    <reaction evidence="20">
        <text>hexadecanoyl-CoA + H2O = hexadecanoate + CoA + H(+)</text>
        <dbReference type="Rhea" id="RHEA:16645"/>
        <dbReference type="ChEBI" id="CHEBI:7896"/>
        <dbReference type="ChEBI" id="CHEBI:15377"/>
        <dbReference type="ChEBI" id="CHEBI:15378"/>
        <dbReference type="ChEBI" id="CHEBI:57287"/>
        <dbReference type="ChEBI" id="CHEBI:57379"/>
        <dbReference type="EC" id="3.1.2.2"/>
    </reaction>
    <physiologicalReaction direction="left-to-right" evidence="20">
        <dbReference type="Rhea" id="RHEA:16646"/>
    </physiologicalReaction>
</comment>
<evidence type="ECO:0000256" key="9">
    <source>
        <dbReference type="ARBA" id="ARBA00022946"/>
    </source>
</evidence>
<comment type="subcellular location">
    <subcellularLocation>
        <location evidence="3">Cell projection</location>
        <location evidence="3">Ruffle membrane</location>
    </subcellularLocation>
    <subcellularLocation>
        <location evidence="2">Cytoplasm</location>
    </subcellularLocation>
    <subcellularLocation>
        <location evidence="1">Membrane</location>
        <topology evidence="1">Peripheral membrane protein</topology>
    </subcellularLocation>
</comment>
<evidence type="ECO:0000256" key="8">
    <source>
        <dbReference type="ARBA" id="ARBA00022832"/>
    </source>
</evidence>
<dbReference type="CDD" id="cd03443">
    <property type="entry name" value="PaaI_thioesterase"/>
    <property type="match status" value="1"/>
</dbReference>
<name>A0A1I1CNS5_9PSEU</name>
<proteinExistence type="inferred from homology"/>
<dbReference type="Gene3D" id="3.10.129.10">
    <property type="entry name" value="Hotdog Thioesterase"/>
    <property type="match status" value="1"/>
</dbReference>
<reference evidence="26" key="1">
    <citation type="submission" date="2016-10" db="EMBL/GenBank/DDBJ databases">
        <authorList>
            <person name="Varghese N."/>
            <person name="Submissions S."/>
        </authorList>
    </citation>
    <scope>NUCLEOTIDE SEQUENCE [LARGE SCALE GENOMIC DNA]</scope>
    <source>
        <strain evidence="26">CGMCC 4.3568</strain>
    </source>
</reference>
<evidence type="ECO:0000256" key="7">
    <source>
        <dbReference type="ARBA" id="ARBA00022801"/>
    </source>
</evidence>
<comment type="catalytic activity">
    <reaction evidence="19">
        <text>octanoyl-CoA + H2O = octanoate + CoA + H(+)</text>
        <dbReference type="Rhea" id="RHEA:30143"/>
        <dbReference type="ChEBI" id="CHEBI:15377"/>
        <dbReference type="ChEBI" id="CHEBI:15378"/>
        <dbReference type="ChEBI" id="CHEBI:25646"/>
        <dbReference type="ChEBI" id="CHEBI:57287"/>
        <dbReference type="ChEBI" id="CHEBI:57386"/>
    </reaction>
    <physiologicalReaction direction="left-to-right" evidence="19">
        <dbReference type="Rhea" id="RHEA:30144"/>
    </physiologicalReaction>
</comment>
<evidence type="ECO:0000256" key="21">
    <source>
        <dbReference type="ARBA" id="ARBA00047969"/>
    </source>
</evidence>
<dbReference type="InterPro" id="IPR006683">
    <property type="entry name" value="Thioestr_dom"/>
</dbReference>
<dbReference type="GO" id="GO:0006631">
    <property type="term" value="P:fatty acid metabolic process"/>
    <property type="evidence" value="ECO:0007669"/>
    <property type="project" value="UniProtKB-KW"/>
</dbReference>
<dbReference type="EMBL" id="FOKG01000042">
    <property type="protein sequence ID" value="SFB64321.1"/>
    <property type="molecule type" value="Genomic_DNA"/>
</dbReference>
<comment type="similarity">
    <text evidence="15">Belongs to the THEM4/THEM5 thioesterase family.</text>
</comment>
<comment type="catalytic activity">
    <reaction evidence="13">
        <text>(5Z,8Z,11Z,14Z)-eicosatetraenoyl-CoA + H2O = (5Z,8Z,11Z,14Z)-eicosatetraenoate + CoA + H(+)</text>
        <dbReference type="Rhea" id="RHEA:40151"/>
        <dbReference type="ChEBI" id="CHEBI:15377"/>
        <dbReference type="ChEBI" id="CHEBI:15378"/>
        <dbReference type="ChEBI" id="CHEBI:32395"/>
        <dbReference type="ChEBI" id="CHEBI:57287"/>
        <dbReference type="ChEBI" id="CHEBI:57368"/>
    </reaction>
    <physiologicalReaction direction="left-to-right" evidence="13">
        <dbReference type="Rhea" id="RHEA:40152"/>
    </physiologicalReaction>
</comment>
<keyword evidence="8" id="KW-0276">Fatty acid metabolism</keyword>
<keyword evidence="26" id="KW-1185">Reference proteome</keyword>
<evidence type="ECO:0000256" key="6">
    <source>
        <dbReference type="ARBA" id="ARBA00022703"/>
    </source>
</evidence>
<keyword evidence="9" id="KW-0809">Transit peptide</keyword>
<evidence type="ECO:0000256" key="14">
    <source>
        <dbReference type="ARBA" id="ARBA00037002"/>
    </source>
</evidence>
<evidence type="ECO:0000256" key="20">
    <source>
        <dbReference type="ARBA" id="ARBA00047734"/>
    </source>
</evidence>
<evidence type="ECO:0000256" key="19">
    <source>
        <dbReference type="ARBA" id="ARBA00047588"/>
    </source>
</evidence>
<evidence type="ECO:0000256" key="11">
    <source>
        <dbReference type="ARBA" id="ARBA00023136"/>
    </source>
</evidence>
<evidence type="ECO:0000256" key="1">
    <source>
        <dbReference type="ARBA" id="ARBA00004170"/>
    </source>
</evidence>
<comment type="catalytic activity">
    <reaction evidence="22">
        <text>dodecanoyl-CoA + H2O = dodecanoate + CoA + H(+)</text>
        <dbReference type="Rhea" id="RHEA:30135"/>
        <dbReference type="ChEBI" id="CHEBI:15377"/>
        <dbReference type="ChEBI" id="CHEBI:15378"/>
        <dbReference type="ChEBI" id="CHEBI:18262"/>
        <dbReference type="ChEBI" id="CHEBI:57287"/>
        <dbReference type="ChEBI" id="CHEBI:57375"/>
    </reaction>
    <physiologicalReaction direction="left-to-right" evidence="22">
        <dbReference type="Rhea" id="RHEA:30136"/>
    </physiologicalReaction>
</comment>
<dbReference type="SUPFAM" id="SSF54637">
    <property type="entry name" value="Thioesterase/thiol ester dehydrase-isomerase"/>
    <property type="match status" value="1"/>
</dbReference>
<comment type="catalytic activity">
    <reaction evidence="21">
        <text>decanoyl-CoA + H2O = decanoate + CoA + H(+)</text>
        <dbReference type="Rhea" id="RHEA:40059"/>
        <dbReference type="ChEBI" id="CHEBI:15377"/>
        <dbReference type="ChEBI" id="CHEBI:15378"/>
        <dbReference type="ChEBI" id="CHEBI:27689"/>
        <dbReference type="ChEBI" id="CHEBI:57287"/>
        <dbReference type="ChEBI" id="CHEBI:61430"/>
    </reaction>
    <physiologicalReaction direction="left-to-right" evidence="21">
        <dbReference type="Rhea" id="RHEA:40060"/>
    </physiologicalReaction>
</comment>
<dbReference type="AlphaFoldDB" id="A0A1I1CNS5"/>
<evidence type="ECO:0000256" key="22">
    <source>
        <dbReference type="ARBA" id="ARBA00048074"/>
    </source>
</evidence>
<evidence type="ECO:0000256" key="5">
    <source>
        <dbReference type="ARBA" id="ARBA00022490"/>
    </source>
</evidence>
<dbReference type="Pfam" id="PF03061">
    <property type="entry name" value="4HBT"/>
    <property type="match status" value="1"/>
</dbReference>
<evidence type="ECO:0000256" key="18">
    <source>
        <dbReference type="ARBA" id="ARBA00043210"/>
    </source>
</evidence>
<dbReference type="GO" id="GO:0016020">
    <property type="term" value="C:membrane"/>
    <property type="evidence" value="ECO:0007669"/>
    <property type="project" value="UniProtKB-SubCell"/>
</dbReference>
<keyword evidence="7" id="KW-0378">Hydrolase</keyword>
<dbReference type="InterPro" id="IPR029069">
    <property type="entry name" value="HotDog_dom_sf"/>
</dbReference>
<dbReference type="Proteomes" id="UP000243799">
    <property type="component" value="Unassembled WGS sequence"/>
</dbReference>
<keyword evidence="6" id="KW-0053">Apoptosis</keyword>
<organism evidence="25 26">
    <name type="scientific">Amycolatopsis marina</name>
    <dbReference type="NCBI Taxonomy" id="490629"/>
    <lineage>
        <taxon>Bacteria</taxon>
        <taxon>Bacillati</taxon>
        <taxon>Actinomycetota</taxon>
        <taxon>Actinomycetes</taxon>
        <taxon>Pseudonocardiales</taxon>
        <taxon>Pseudonocardiaceae</taxon>
        <taxon>Amycolatopsis</taxon>
    </lineage>
</organism>
<keyword evidence="4" id="KW-1003">Cell membrane</keyword>
<dbReference type="STRING" id="490629.SAMN05216266_14216"/>
<evidence type="ECO:0000256" key="2">
    <source>
        <dbReference type="ARBA" id="ARBA00004496"/>
    </source>
</evidence>
<keyword evidence="10" id="KW-0443">Lipid metabolism</keyword>
<evidence type="ECO:0000256" key="10">
    <source>
        <dbReference type="ARBA" id="ARBA00023098"/>
    </source>
</evidence>
<dbReference type="PANTHER" id="PTHR12418">
    <property type="entry name" value="ACYL-COENZYME A THIOESTERASE THEM4"/>
    <property type="match status" value="1"/>
</dbReference>
<evidence type="ECO:0000256" key="23">
    <source>
        <dbReference type="ARBA" id="ARBA00048180"/>
    </source>
</evidence>
<sequence>MTVATTRFLNPQYHSETTSLAFTDGAKEGGTAMADSTLTSLPPHHPRCLGCGPDNPAGLHLAVSRDGDSVVTDVTFDARHRGAPGLAHGGAISAACDDLFGFVLYVVEEMAVTRRLTVDYLAPVPLGQPHRITAGLQRRHGRRLHLEATGTGHDGITRFTAEALFVVVDHNHFAPHGLEADVQAMFTRHQPHDRKDR</sequence>
<dbReference type="PANTHER" id="PTHR12418:SF19">
    <property type="entry name" value="ACYL-COENZYME A THIOESTERASE THEM4"/>
    <property type="match status" value="1"/>
</dbReference>
<dbReference type="EC" id="3.1.2.2" evidence="16"/>
<evidence type="ECO:0000256" key="12">
    <source>
        <dbReference type="ARBA" id="ARBA00023273"/>
    </source>
</evidence>
<evidence type="ECO:0000256" key="15">
    <source>
        <dbReference type="ARBA" id="ARBA00038456"/>
    </source>
</evidence>
<keyword evidence="5" id="KW-0963">Cytoplasm</keyword>
<gene>
    <name evidence="25" type="ORF">SAMN05216266_14216</name>
</gene>
<keyword evidence="12" id="KW-0966">Cell projection</keyword>
<comment type="catalytic activity">
    <reaction evidence="23">
        <text>tetradecanoyl-CoA + H2O = tetradecanoate + CoA + H(+)</text>
        <dbReference type="Rhea" id="RHEA:40119"/>
        <dbReference type="ChEBI" id="CHEBI:15377"/>
        <dbReference type="ChEBI" id="CHEBI:15378"/>
        <dbReference type="ChEBI" id="CHEBI:30807"/>
        <dbReference type="ChEBI" id="CHEBI:57287"/>
        <dbReference type="ChEBI" id="CHEBI:57385"/>
    </reaction>
    <physiologicalReaction direction="left-to-right" evidence="23">
        <dbReference type="Rhea" id="RHEA:40120"/>
    </physiologicalReaction>
</comment>
<evidence type="ECO:0000256" key="16">
    <source>
        <dbReference type="ARBA" id="ARBA00038848"/>
    </source>
</evidence>
<feature type="domain" description="Thioesterase" evidence="24">
    <location>
        <begin position="85"/>
        <end position="149"/>
    </location>
</feature>
<accession>A0A1I1CNS5</accession>
<evidence type="ECO:0000259" key="24">
    <source>
        <dbReference type="Pfam" id="PF03061"/>
    </source>
</evidence>
<evidence type="ECO:0000256" key="13">
    <source>
        <dbReference type="ARBA" id="ARBA00035852"/>
    </source>
</evidence>
<keyword evidence="11" id="KW-0472">Membrane</keyword>
<dbReference type="InterPro" id="IPR052365">
    <property type="entry name" value="THEM4/THEM5_acyl-CoA_thioest"/>
</dbReference>
<evidence type="ECO:0000313" key="25">
    <source>
        <dbReference type="EMBL" id="SFB64321.1"/>
    </source>
</evidence>
<evidence type="ECO:0000256" key="3">
    <source>
        <dbReference type="ARBA" id="ARBA00004632"/>
    </source>
</evidence>
<evidence type="ECO:0000256" key="4">
    <source>
        <dbReference type="ARBA" id="ARBA00022475"/>
    </source>
</evidence>